<dbReference type="EMBL" id="CAFZ01001530">
    <property type="protein sequence ID" value="CCA77368.1"/>
    <property type="molecule type" value="Genomic_DNA"/>
</dbReference>
<dbReference type="Proteomes" id="UP000007148">
    <property type="component" value="Unassembled WGS sequence"/>
</dbReference>
<gene>
    <name evidence="1" type="ORF">PIIN_11345</name>
</gene>
<organism evidence="1 2">
    <name type="scientific">Serendipita indica (strain DSM 11827)</name>
    <name type="common">Root endophyte fungus</name>
    <name type="synonym">Piriformospora indica</name>
    <dbReference type="NCBI Taxonomy" id="1109443"/>
    <lineage>
        <taxon>Eukaryota</taxon>
        <taxon>Fungi</taxon>
        <taxon>Dikarya</taxon>
        <taxon>Basidiomycota</taxon>
        <taxon>Agaricomycotina</taxon>
        <taxon>Agaricomycetes</taxon>
        <taxon>Sebacinales</taxon>
        <taxon>Serendipitaceae</taxon>
        <taxon>Serendipita</taxon>
    </lineage>
</organism>
<evidence type="ECO:0000313" key="2">
    <source>
        <dbReference type="Proteomes" id="UP000007148"/>
    </source>
</evidence>
<dbReference type="AlphaFoldDB" id="G4U1C5"/>
<proteinExistence type="predicted"/>
<dbReference type="OrthoDB" id="3331754at2759"/>
<reference evidence="1 2" key="1">
    <citation type="journal article" date="2011" name="PLoS Pathog.">
        <title>Endophytic Life Strategies Decoded by Genome and Transcriptome Analyses of the Mutualistic Root Symbiont Piriformospora indica.</title>
        <authorList>
            <person name="Zuccaro A."/>
            <person name="Lahrmann U."/>
            <person name="Guldener U."/>
            <person name="Langen G."/>
            <person name="Pfiffi S."/>
            <person name="Biedenkopf D."/>
            <person name="Wong P."/>
            <person name="Samans B."/>
            <person name="Grimm C."/>
            <person name="Basiewicz M."/>
            <person name="Murat C."/>
            <person name="Martin F."/>
            <person name="Kogel K.H."/>
        </authorList>
    </citation>
    <scope>NUCLEOTIDE SEQUENCE [LARGE SCALE GENOMIC DNA]</scope>
    <source>
        <strain evidence="1 2">DSM 11827</strain>
    </source>
</reference>
<dbReference type="InParanoid" id="G4U1C5"/>
<evidence type="ECO:0000313" key="1">
    <source>
        <dbReference type="EMBL" id="CCA77368.1"/>
    </source>
</evidence>
<comment type="caution">
    <text evidence="1">The sequence shown here is derived from an EMBL/GenBank/DDBJ whole genome shotgun (WGS) entry which is preliminary data.</text>
</comment>
<accession>G4U1C5</accession>
<dbReference type="HOGENOM" id="CLU_2513485_0_0_1"/>
<sequence>MQRESPTLLLTAARRIVPNFNTLTRVMLGESWRNIRHMHNQPDRSDVDFKDKLMALLVGFQKYGIVVVDIHGVKMPRGSSDWLEK</sequence>
<protein>
    <submittedName>
        <fullName evidence="1">Uncharacterized protein</fullName>
    </submittedName>
</protein>
<keyword evidence="2" id="KW-1185">Reference proteome</keyword>
<name>G4U1C5_SERID</name>